<evidence type="ECO:0000313" key="3">
    <source>
        <dbReference type="Proteomes" id="UP000284842"/>
    </source>
</evidence>
<sequence length="248" mass="26804">RRRRRNQRLDHDTAVSATLAAAGFHRTPLVDDDDDDAAANSTPSRYSPAPSNPFMTQRSTSALAISNRASAAFIQDHDTDHVVPGPSDFNPYADYVTPTRTDGYIPVPAPTAPPIFPFPYRDRTSGSPDLVAGNDHTHARTTSFDPLIPNPNNTLPPTYSSAAEDVPLGVEIARALGAPEASGPSSIYSQRTDLGPDARLDPGLRQRLVDHEDSADDGASLFRDEEDYSRPVLGVRNMPDTSSQTSRP</sequence>
<evidence type="ECO:0000313" key="2">
    <source>
        <dbReference type="EMBL" id="PPQ99612.1"/>
    </source>
</evidence>
<dbReference type="EMBL" id="NHTK01001352">
    <property type="protein sequence ID" value="PPQ99612.1"/>
    <property type="molecule type" value="Genomic_DNA"/>
</dbReference>
<evidence type="ECO:0000256" key="1">
    <source>
        <dbReference type="SAM" id="MobiDB-lite"/>
    </source>
</evidence>
<feature type="compositionally biased region" description="Basic and acidic residues" evidence="1">
    <location>
        <begin position="194"/>
        <end position="212"/>
    </location>
</feature>
<organism evidence="2 3">
    <name type="scientific">Panaeolus cyanescens</name>
    <dbReference type="NCBI Taxonomy" id="181874"/>
    <lineage>
        <taxon>Eukaryota</taxon>
        <taxon>Fungi</taxon>
        <taxon>Dikarya</taxon>
        <taxon>Basidiomycota</taxon>
        <taxon>Agaricomycotina</taxon>
        <taxon>Agaricomycetes</taxon>
        <taxon>Agaricomycetidae</taxon>
        <taxon>Agaricales</taxon>
        <taxon>Agaricineae</taxon>
        <taxon>Galeropsidaceae</taxon>
        <taxon>Panaeolus</taxon>
    </lineage>
</organism>
<dbReference type="InParanoid" id="A0A409Y923"/>
<name>A0A409Y923_9AGAR</name>
<accession>A0A409Y923</accession>
<protein>
    <submittedName>
        <fullName evidence="2">Uncharacterized protein</fullName>
    </submittedName>
</protein>
<feature type="compositionally biased region" description="Polar residues" evidence="1">
    <location>
        <begin position="183"/>
        <end position="192"/>
    </location>
</feature>
<feature type="non-terminal residue" evidence="2">
    <location>
        <position position="1"/>
    </location>
</feature>
<dbReference type="STRING" id="181874.A0A409Y923"/>
<dbReference type="Proteomes" id="UP000284842">
    <property type="component" value="Unassembled WGS sequence"/>
</dbReference>
<dbReference type="OrthoDB" id="3256702at2759"/>
<gene>
    <name evidence="2" type="ORF">CVT24_005188</name>
</gene>
<feature type="compositionally biased region" description="Polar residues" evidence="1">
    <location>
        <begin position="239"/>
        <end position="248"/>
    </location>
</feature>
<feature type="region of interest" description="Disordered" evidence="1">
    <location>
        <begin position="24"/>
        <end position="56"/>
    </location>
</feature>
<keyword evidence="3" id="KW-1185">Reference proteome</keyword>
<reference evidence="2 3" key="1">
    <citation type="journal article" date="2018" name="Evol. Lett.">
        <title>Horizontal gene cluster transfer increased hallucinogenic mushroom diversity.</title>
        <authorList>
            <person name="Reynolds H.T."/>
            <person name="Vijayakumar V."/>
            <person name="Gluck-Thaler E."/>
            <person name="Korotkin H.B."/>
            <person name="Matheny P.B."/>
            <person name="Slot J.C."/>
        </authorList>
    </citation>
    <scope>NUCLEOTIDE SEQUENCE [LARGE SCALE GENOMIC DNA]</scope>
    <source>
        <strain evidence="2 3">2629</strain>
    </source>
</reference>
<feature type="region of interest" description="Disordered" evidence="1">
    <location>
        <begin position="177"/>
        <end position="248"/>
    </location>
</feature>
<proteinExistence type="predicted"/>
<comment type="caution">
    <text evidence="2">The sequence shown here is derived from an EMBL/GenBank/DDBJ whole genome shotgun (WGS) entry which is preliminary data.</text>
</comment>
<dbReference type="AlphaFoldDB" id="A0A409Y923"/>